<proteinExistence type="inferred from homology"/>
<sequence length="270" mass="28726">MDTRFCQVAVDGHVMTVTIDRPELRNALHGDAHFELGDVFDRFEADPSLWVAILTGAGDKAFSAGADLRTPFDKDDPRAHRGMPVPSTGFAGLTWRFARRKPVIAAVNGLALGGGFEAALACDVIVAADSASFGLTEPKVGLAALGGGIQRLVQELGPKRAHALLLTARRITAAEAQACGLVAEVVPDADLLACARRWADAITACSPASIIATKAIMQSYYDRGMEASNREMFDLPEVRAMLTGADAREGGKALFEKRAPVWADPPRKAD</sequence>
<comment type="caution">
    <text evidence="3">The sequence shown here is derived from an EMBL/GenBank/DDBJ whole genome shotgun (WGS) entry which is preliminary data.</text>
</comment>
<dbReference type="InterPro" id="IPR029045">
    <property type="entry name" value="ClpP/crotonase-like_dom_sf"/>
</dbReference>
<organism evidence="3 4">
    <name type="scientific">Novosphingobium soli</name>
    <dbReference type="NCBI Taxonomy" id="574956"/>
    <lineage>
        <taxon>Bacteria</taxon>
        <taxon>Pseudomonadati</taxon>
        <taxon>Pseudomonadota</taxon>
        <taxon>Alphaproteobacteria</taxon>
        <taxon>Sphingomonadales</taxon>
        <taxon>Sphingomonadaceae</taxon>
        <taxon>Novosphingobium</taxon>
    </lineage>
</organism>
<protein>
    <submittedName>
        <fullName evidence="3">Enoyl-CoA hydratase-related protein</fullName>
    </submittedName>
</protein>
<dbReference type="InterPro" id="IPR001753">
    <property type="entry name" value="Enoyl-CoA_hydra/iso"/>
</dbReference>
<dbReference type="PANTHER" id="PTHR11941:SF54">
    <property type="entry name" value="ENOYL-COA HYDRATASE, MITOCHONDRIAL"/>
    <property type="match status" value="1"/>
</dbReference>
<evidence type="ECO:0000313" key="4">
    <source>
        <dbReference type="Proteomes" id="UP001589798"/>
    </source>
</evidence>
<dbReference type="RefSeq" id="WP_379488733.1">
    <property type="nucleotide sequence ID" value="NZ_JBHLWK010000023.1"/>
</dbReference>
<dbReference type="Pfam" id="PF00378">
    <property type="entry name" value="ECH_1"/>
    <property type="match status" value="1"/>
</dbReference>
<evidence type="ECO:0000256" key="2">
    <source>
        <dbReference type="RuleBase" id="RU003707"/>
    </source>
</evidence>
<dbReference type="EMBL" id="JBHLWK010000023">
    <property type="protein sequence ID" value="MFC0206109.1"/>
    <property type="molecule type" value="Genomic_DNA"/>
</dbReference>
<keyword evidence="4" id="KW-1185">Reference proteome</keyword>
<evidence type="ECO:0000256" key="1">
    <source>
        <dbReference type="ARBA" id="ARBA00005254"/>
    </source>
</evidence>
<name>A0ABV6D0C5_9SPHN</name>
<dbReference type="Gene3D" id="3.90.226.10">
    <property type="entry name" value="2-enoyl-CoA Hydratase, Chain A, domain 1"/>
    <property type="match status" value="1"/>
</dbReference>
<dbReference type="Proteomes" id="UP001589798">
    <property type="component" value="Unassembled WGS sequence"/>
</dbReference>
<accession>A0ABV6D0C5</accession>
<reference evidence="3 4" key="1">
    <citation type="submission" date="2024-09" db="EMBL/GenBank/DDBJ databases">
        <authorList>
            <person name="Sun Q."/>
            <person name="Mori K."/>
        </authorList>
    </citation>
    <scope>NUCLEOTIDE SEQUENCE [LARGE SCALE GENOMIC DNA]</scope>
    <source>
        <strain evidence="3 4">CCM 7706</strain>
    </source>
</reference>
<gene>
    <name evidence="3" type="ORF">ACFFJC_17735</name>
</gene>
<dbReference type="PANTHER" id="PTHR11941">
    <property type="entry name" value="ENOYL-COA HYDRATASE-RELATED"/>
    <property type="match status" value="1"/>
</dbReference>
<dbReference type="InterPro" id="IPR018376">
    <property type="entry name" value="Enoyl-CoA_hyd/isom_CS"/>
</dbReference>
<evidence type="ECO:0000313" key="3">
    <source>
        <dbReference type="EMBL" id="MFC0206109.1"/>
    </source>
</evidence>
<dbReference type="SUPFAM" id="SSF52096">
    <property type="entry name" value="ClpP/crotonase"/>
    <property type="match status" value="1"/>
</dbReference>
<dbReference type="PROSITE" id="PS00166">
    <property type="entry name" value="ENOYL_COA_HYDRATASE"/>
    <property type="match status" value="1"/>
</dbReference>
<dbReference type="CDD" id="cd06558">
    <property type="entry name" value="crotonase-like"/>
    <property type="match status" value="1"/>
</dbReference>
<comment type="similarity">
    <text evidence="1 2">Belongs to the enoyl-CoA hydratase/isomerase family.</text>
</comment>